<keyword evidence="4" id="KW-0572">Peptidoglycan-anchor</keyword>
<evidence type="ECO:0000256" key="4">
    <source>
        <dbReference type="ARBA" id="ARBA00023088"/>
    </source>
</evidence>
<feature type="region of interest" description="Disordered" evidence="5">
    <location>
        <begin position="46"/>
        <end position="83"/>
    </location>
</feature>
<keyword evidence="2" id="KW-0964">Secreted</keyword>
<organism evidence="9 10">
    <name type="scientific">Enterococcus ureasiticus</name>
    <dbReference type="NCBI Taxonomy" id="903984"/>
    <lineage>
        <taxon>Bacteria</taxon>
        <taxon>Bacillati</taxon>
        <taxon>Bacillota</taxon>
        <taxon>Bacilli</taxon>
        <taxon>Lactobacillales</taxon>
        <taxon>Enterococcaceae</taxon>
        <taxon>Enterococcus</taxon>
    </lineage>
</organism>
<keyword evidence="6" id="KW-0472">Membrane</keyword>
<protein>
    <recommendedName>
        <fullName evidence="8">Gram-positive cocci surface proteins LPxTG domain-containing protein</fullName>
    </recommendedName>
</protein>
<dbReference type="EMBL" id="MIJZ01000013">
    <property type="protein sequence ID" value="OEG11332.1"/>
    <property type="molecule type" value="Genomic_DNA"/>
</dbReference>
<dbReference type="Proteomes" id="UP000094068">
    <property type="component" value="Unassembled WGS sequence"/>
</dbReference>
<dbReference type="AlphaFoldDB" id="A0A1E5GF50"/>
<evidence type="ECO:0000259" key="8">
    <source>
        <dbReference type="Pfam" id="PF00746"/>
    </source>
</evidence>
<feature type="signal peptide" evidence="7">
    <location>
        <begin position="1"/>
        <end position="26"/>
    </location>
</feature>
<accession>A0A1E5GF50</accession>
<evidence type="ECO:0000256" key="7">
    <source>
        <dbReference type="SAM" id="SignalP"/>
    </source>
</evidence>
<evidence type="ECO:0000256" key="1">
    <source>
        <dbReference type="ARBA" id="ARBA00022512"/>
    </source>
</evidence>
<dbReference type="RefSeq" id="WP_069646104.1">
    <property type="nucleotide sequence ID" value="NZ_MIJZ01000013.1"/>
</dbReference>
<dbReference type="NCBIfam" id="TIGR01167">
    <property type="entry name" value="LPXTG_anchor"/>
    <property type="match status" value="1"/>
</dbReference>
<keyword evidence="1" id="KW-0134">Cell wall</keyword>
<feature type="transmembrane region" description="Helical" evidence="6">
    <location>
        <begin position="86"/>
        <end position="105"/>
    </location>
</feature>
<keyword evidence="6" id="KW-0812">Transmembrane</keyword>
<evidence type="ECO:0000313" key="10">
    <source>
        <dbReference type="Proteomes" id="UP000094068"/>
    </source>
</evidence>
<name>A0A1E5GF50_9ENTE</name>
<dbReference type="STRING" id="903984.BCR21_08510"/>
<feature type="chain" id="PRO_5009177385" description="Gram-positive cocci surface proteins LPxTG domain-containing protein" evidence="7">
    <location>
        <begin position="27"/>
        <end position="111"/>
    </location>
</feature>
<evidence type="ECO:0000256" key="6">
    <source>
        <dbReference type="SAM" id="Phobius"/>
    </source>
</evidence>
<keyword evidence="3 7" id="KW-0732">Signal</keyword>
<sequence length="111" mass="12141">MKKIVCIMGFALLCISLLSPSSLTIAEEYNGPANSTTVGGIRFYETEDTRTTTTSNPSASKETELQGKPKELSSKPRFPNTGETSTISILVIGLVLVLIAFVWIMKKRSKR</sequence>
<evidence type="ECO:0000256" key="3">
    <source>
        <dbReference type="ARBA" id="ARBA00022729"/>
    </source>
</evidence>
<feature type="compositionally biased region" description="Basic and acidic residues" evidence="5">
    <location>
        <begin position="61"/>
        <end position="74"/>
    </location>
</feature>
<comment type="caution">
    <text evidence="9">The sequence shown here is derived from an EMBL/GenBank/DDBJ whole genome shotgun (WGS) entry which is preliminary data.</text>
</comment>
<feature type="domain" description="Gram-positive cocci surface proteins LPxTG" evidence="8">
    <location>
        <begin position="74"/>
        <end position="108"/>
    </location>
</feature>
<keyword evidence="10" id="KW-1185">Reference proteome</keyword>
<evidence type="ECO:0000256" key="2">
    <source>
        <dbReference type="ARBA" id="ARBA00022525"/>
    </source>
</evidence>
<evidence type="ECO:0000313" key="9">
    <source>
        <dbReference type="EMBL" id="OEG11332.1"/>
    </source>
</evidence>
<dbReference type="InterPro" id="IPR019931">
    <property type="entry name" value="LPXTG_anchor"/>
</dbReference>
<evidence type="ECO:0000256" key="5">
    <source>
        <dbReference type="SAM" id="MobiDB-lite"/>
    </source>
</evidence>
<dbReference type="OrthoDB" id="2194656at2"/>
<proteinExistence type="predicted"/>
<keyword evidence="6" id="KW-1133">Transmembrane helix</keyword>
<dbReference type="Pfam" id="PF00746">
    <property type="entry name" value="Gram_pos_anchor"/>
    <property type="match status" value="1"/>
</dbReference>
<gene>
    <name evidence="9" type="ORF">BCR21_08510</name>
</gene>
<reference evidence="10" key="1">
    <citation type="submission" date="2016-09" db="EMBL/GenBank/DDBJ databases">
        <authorList>
            <person name="Gulvik C.A."/>
        </authorList>
    </citation>
    <scope>NUCLEOTIDE SEQUENCE [LARGE SCALE GENOMIC DNA]</scope>
    <source>
        <strain evidence="10">DSM 23328</strain>
    </source>
</reference>